<dbReference type="Pfam" id="PF00171">
    <property type="entry name" value="Aldedh"/>
    <property type="match status" value="1"/>
</dbReference>
<dbReference type="AlphaFoldDB" id="A0A1G8FRG2"/>
<dbReference type="InterPro" id="IPR016162">
    <property type="entry name" value="Ald_DH_N"/>
</dbReference>
<evidence type="ECO:0000313" key="4">
    <source>
        <dbReference type="EMBL" id="SDH84748.1"/>
    </source>
</evidence>
<feature type="region of interest" description="Disordered" evidence="2">
    <location>
        <begin position="181"/>
        <end position="208"/>
    </location>
</feature>
<gene>
    <name evidence="4" type="ORF">SAMN05216588_10813</name>
</gene>
<dbReference type="SUPFAM" id="SSF53720">
    <property type="entry name" value="ALDH-like"/>
    <property type="match status" value="2"/>
</dbReference>
<dbReference type="InterPro" id="IPR015590">
    <property type="entry name" value="Aldehyde_DH_dom"/>
</dbReference>
<evidence type="ECO:0000313" key="5">
    <source>
        <dbReference type="Proteomes" id="UP000198606"/>
    </source>
</evidence>
<dbReference type="InterPro" id="IPR016161">
    <property type="entry name" value="Ald_DH/histidinol_DH"/>
</dbReference>
<dbReference type="InterPro" id="IPR016163">
    <property type="entry name" value="Ald_DH_C"/>
</dbReference>
<dbReference type="Gene3D" id="3.40.309.10">
    <property type="entry name" value="Aldehyde Dehydrogenase, Chain A, domain 2"/>
    <property type="match status" value="1"/>
</dbReference>
<dbReference type="GO" id="GO:0016620">
    <property type="term" value="F:oxidoreductase activity, acting on the aldehyde or oxo group of donors, NAD or NADP as acceptor"/>
    <property type="evidence" value="ECO:0007669"/>
    <property type="project" value="InterPro"/>
</dbReference>
<feature type="domain" description="Aldehyde dehydrogenase" evidence="3">
    <location>
        <begin position="28"/>
        <end position="164"/>
    </location>
</feature>
<reference evidence="4 5" key="1">
    <citation type="submission" date="2016-10" db="EMBL/GenBank/DDBJ databases">
        <authorList>
            <person name="de Groot N.N."/>
        </authorList>
    </citation>
    <scope>NUCLEOTIDE SEQUENCE [LARGE SCALE GENOMIC DNA]</scope>
    <source>
        <strain evidence="4 5">LMG 18387</strain>
    </source>
</reference>
<organism evidence="4 5">
    <name type="scientific">Phytopseudomonas flavescens</name>
    <dbReference type="NCBI Taxonomy" id="29435"/>
    <lineage>
        <taxon>Bacteria</taxon>
        <taxon>Pseudomonadati</taxon>
        <taxon>Pseudomonadota</taxon>
        <taxon>Gammaproteobacteria</taxon>
        <taxon>Pseudomonadales</taxon>
        <taxon>Pseudomonadaceae</taxon>
        <taxon>Phytopseudomonas</taxon>
    </lineage>
</organism>
<dbReference type="Proteomes" id="UP000198606">
    <property type="component" value="Unassembled WGS sequence"/>
</dbReference>
<dbReference type="STRING" id="29435.SAMN05216588_10813"/>
<sequence>MMIALWKIMPALACGNTIIIKPADETPLTAQVAALKIGADMDPDVQINALVSRKQQDSALRYLDIARREGAQFTTGGEPDLPGYFVRPTVLGNLQQHMTAVQEELFGPVPAVLPFDVEQAPGMVNDSCYGLTASLWSNDLGRVVELIPRIETGTVWVNNHVPSTPTCPSVAISSRVWAGNSAARPSKASPQPNRCASPTEAGAIGQGHPAVASTGALAACPRRAPAVPVDAATTGQQAN</sequence>
<evidence type="ECO:0000256" key="1">
    <source>
        <dbReference type="ARBA" id="ARBA00023002"/>
    </source>
</evidence>
<accession>A0A1G8FRG2</accession>
<keyword evidence="1" id="KW-0560">Oxidoreductase</keyword>
<evidence type="ECO:0000256" key="2">
    <source>
        <dbReference type="SAM" id="MobiDB-lite"/>
    </source>
</evidence>
<dbReference type="PANTHER" id="PTHR11699">
    <property type="entry name" value="ALDEHYDE DEHYDROGENASE-RELATED"/>
    <property type="match status" value="1"/>
</dbReference>
<dbReference type="EMBL" id="FNDG01000008">
    <property type="protein sequence ID" value="SDH84748.1"/>
    <property type="molecule type" value="Genomic_DNA"/>
</dbReference>
<proteinExistence type="predicted"/>
<dbReference type="Gene3D" id="3.40.605.10">
    <property type="entry name" value="Aldehyde Dehydrogenase, Chain A, domain 1"/>
    <property type="match status" value="1"/>
</dbReference>
<name>A0A1G8FRG2_9GAMM</name>
<protein>
    <submittedName>
        <fullName evidence="4">Aldehyde dehydrogenase family protein</fullName>
    </submittedName>
</protein>
<evidence type="ECO:0000259" key="3">
    <source>
        <dbReference type="Pfam" id="PF00171"/>
    </source>
</evidence>